<evidence type="ECO:0000256" key="1">
    <source>
        <dbReference type="SAM" id="SignalP"/>
    </source>
</evidence>
<keyword evidence="1" id="KW-0732">Signal</keyword>
<feature type="domain" description="EGF-like" evidence="2">
    <location>
        <begin position="63"/>
        <end position="77"/>
    </location>
</feature>
<dbReference type="PROSITE" id="PS01186">
    <property type="entry name" value="EGF_2"/>
    <property type="match status" value="1"/>
</dbReference>
<sequence length="157" mass="18042">MKTFNKFFVTFLLINQSLTEVCQNDEECAENLTCFNQNCTNLCSPYQCATNAECLTINHQINCKCKEGFSGDGWIECINFFVDGKIDTDQFCNWNDKINSECRQISIFYIIDGVINSENYIIDPKFKDLTVEGFEIASEKINPNLNLLPKVDEIFLI</sequence>
<evidence type="ECO:0000313" key="4">
    <source>
        <dbReference type="Proteomes" id="UP001107558"/>
    </source>
</evidence>
<feature type="chain" id="PRO_5039886669" description="EGF-like domain-containing protein" evidence="1">
    <location>
        <begin position="20"/>
        <end position="157"/>
    </location>
</feature>
<gene>
    <name evidence="3" type="ORF">PVAND_014946</name>
</gene>
<keyword evidence="4" id="KW-1185">Reference proteome</keyword>
<dbReference type="EMBL" id="JADBJN010000004">
    <property type="protein sequence ID" value="KAG5666941.1"/>
    <property type="molecule type" value="Genomic_DNA"/>
</dbReference>
<reference evidence="3" key="1">
    <citation type="submission" date="2021-03" db="EMBL/GenBank/DDBJ databases">
        <title>Chromosome level genome of the anhydrobiotic midge Polypedilum vanderplanki.</title>
        <authorList>
            <person name="Yoshida Y."/>
            <person name="Kikawada T."/>
            <person name="Gusev O."/>
        </authorList>
    </citation>
    <scope>NUCLEOTIDE SEQUENCE</scope>
    <source>
        <strain evidence="3">NIAS01</strain>
        <tissue evidence="3">Whole body or cell culture</tissue>
    </source>
</reference>
<dbReference type="Gene3D" id="2.10.25.10">
    <property type="entry name" value="Laminin"/>
    <property type="match status" value="1"/>
</dbReference>
<dbReference type="AlphaFoldDB" id="A0A9J6BB68"/>
<dbReference type="PANTHER" id="PTHR22963">
    <property type="entry name" value="ENDOGLIN-RELATED"/>
    <property type="match status" value="1"/>
</dbReference>
<accession>A0A9J6BB68</accession>
<comment type="caution">
    <text evidence="3">The sequence shown here is derived from an EMBL/GenBank/DDBJ whole genome shotgun (WGS) entry which is preliminary data.</text>
</comment>
<evidence type="ECO:0000259" key="2">
    <source>
        <dbReference type="PROSITE" id="PS01186"/>
    </source>
</evidence>
<dbReference type="InterPro" id="IPR000742">
    <property type="entry name" value="EGF"/>
</dbReference>
<dbReference type="Proteomes" id="UP001107558">
    <property type="component" value="Chromosome 4"/>
</dbReference>
<dbReference type="OrthoDB" id="4405280at2759"/>
<protein>
    <recommendedName>
        <fullName evidence="2">EGF-like domain-containing protein</fullName>
    </recommendedName>
</protein>
<evidence type="ECO:0000313" key="3">
    <source>
        <dbReference type="EMBL" id="KAG5666941.1"/>
    </source>
</evidence>
<organism evidence="3 4">
    <name type="scientific">Polypedilum vanderplanki</name>
    <name type="common">Sleeping chironomid midge</name>
    <dbReference type="NCBI Taxonomy" id="319348"/>
    <lineage>
        <taxon>Eukaryota</taxon>
        <taxon>Metazoa</taxon>
        <taxon>Ecdysozoa</taxon>
        <taxon>Arthropoda</taxon>
        <taxon>Hexapoda</taxon>
        <taxon>Insecta</taxon>
        <taxon>Pterygota</taxon>
        <taxon>Neoptera</taxon>
        <taxon>Endopterygota</taxon>
        <taxon>Diptera</taxon>
        <taxon>Nematocera</taxon>
        <taxon>Chironomoidea</taxon>
        <taxon>Chironomidae</taxon>
        <taxon>Chironominae</taxon>
        <taxon>Polypedilum</taxon>
        <taxon>Polypedilum</taxon>
    </lineage>
</organism>
<proteinExistence type="predicted"/>
<name>A0A9J6BB68_POLVA</name>
<dbReference type="PANTHER" id="PTHR22963:SF39">
    <property type="entry name" value="DUMPY"/>
    <property type="match status" value="1"/>
</dbReference>
<feature type="signal peptide" evidence="1">
    <location>
        <begin position="1"/>
        <end position="19"/>
    </location>
</feature>